<dbReference type="Proteomes" id="UP000824193">
    <property type="component" value="Unassembled WGS sequence"/>
</dbReference>
<evidence type="ECO:0000259" key="2">
    <source>
        <dbReference type="PROSITE" id="PS51707"/>
    </source>
</evidence>
<reference evidence="3" key="2">
    <citation type="submission" date="2021-04" db="EMBL/GenBank/DDBJ databases">
        <authorList>
            <person name="Gilroy R."/>
        </authorList>
    </citation>
    <scope>NUCLEOTIDE SEQUENCE</scope>
    <source>
        <strain evidence="3">2239</strain>
    </source>
</reference>
<organism evidence="3 4">
    <name type="scientific">Candidatus Allofournierella pullicola</name>
    <dbReference type="NCBI Taxonomy" id="2838596"/>
    <lineage>
        <taxon>Bacteria</taxon>
        <taxon>Bacillati</taxon>
        <taxon>Bacillota</taxon>
        <taxon>Clostridia</taxon>
        <taxon>Eubacteriales</taxon>
        <taxon>Oscillospiraceae</taxon>
        <taxon>Allofournierella</taxon>
    </lineage>
</organism>
<evidence type="ECO:0000313" key="3">
    <source>
        <dbReference type="EMBL" id="HIX06382.1"/>
    </source>
</evidence>
<feature type="domain" description="CYTH" evidence="2">
    <location>
        <begin position="1"/>
        <end position="145"/>
    </location>
</feature>
<dbReference type="InterPro" id="IPR012042">
    <property type="entry name" value="NeuTTM/CthTTM-like"/>
</dbReference>
<reference evidence="3" key="1">
    <citation type="journal article" date="2021" name="PeerJ">
        <title>Extensive microbial diversity within the chicken gut microbiome revealed by metagenomics and culture.</title>
        <authorList>
            <person name="Gilroy R."/>
            <person name="Ravi A."/>
            <person name="Getino M."/>
            <person name="Pursley I."/>
            <person name="Horton D.L."/>
            <person name="Alikhan N.F."/>
            <person name="Baker D."/>
            <person name="Gharbi K."/>
            <person name="Hall N."/>
            <person name="Watson M."/>
            <person name="Adriaenssens E.M."/>
            <person name="Foster-Nyarko E."/>
            <person name="Jarju S."/>
            <person name="Secka A."/>
            <person name="Antonio M."/>
            <person name="Oren A."/>
            <person name="Chaudhuri R.R."/>
            <person name="La Ragione R."/>
            <person name="Hildebrand F."/>
            <person name="Pallen M.J."/>
        </authorList>
    </citation>
    <scope>NUCLEOTIDE SEQUENCE</scope>
    <source>
        <strain evidence="3">2239</strain>
    </source>
</reference>
<dbReference type="EMBL" id="DXFW01000034">
    <property type="protein sequence ID" value="HIX06382.1"/>
    <property type="molecule type" value="Genomic_DNA"/>
</dbReference>
<gene>
    <name evidence="3" type="ORF">H9865_09870</name>
</gene>
<dbReference type="PROSITE" id="PS51707">
    <property type="entry name" value="CYTH"/>
    <property type="match status" value="1"/>
</dbReference>
<protein>
    <recommendedName>
        <fullName evidence="2">CYTH domain-containing protein</fullName>
    </recommendedName>
</protein>
<dbReference type="AlphaFoldDB" id="A0A9D1V5D6"/>
<evidence type="ECO:0000313" key="4">
    <source>
        <dbReference type="Proteomes" id="UP000824193"/>
    </source>
</evidence>
<dbReference type="SMART" id="SM01118">
    <property type="entry name" value="CYTH"/>
    <property type="match status" value="1"/>
</dbReference>
<dbReference type="InterPro" id="IPR023577">
    <property type="entry name" value="CYTH_domain"/>
</dbReference>
<dbReference type="InterPro" id="IPR033469">
    <property type="entry name" value="CYTH-like_dom_sf"/>
</dbReference>
<proteinExistence type="predicted"/>
<dbReference type="PIRSF" id="PIRSF016487">
    <property type="entry name" value="CYTH_UCP016487"/>
    <property type="match status" value="1"/>
</dbReference>
<evidence type="ECO:0000256" key="1">
    <source>
        <dbReference type="PIRSR" id="PIRSR016487-1"/>
    </source>
</evidence>
<name>A0A9D1V5D6_9FIRM</name>
<dbReference type="SUPFAM" id="SSF55154">
    <property type="entry name" value="CYTH-like phosphatases"/>
    <property type="match status" value="1"/>
</dbReference>
<sequence>MEIERKWLVKDWPKGLEAVRTLRMRQGYIALRPTVRIREEADEAGVEHILCFKGKAGPGGLSRTEIETPVERGLFLQLEELIGKPLIHKEQRRYPLADGLTLEVNRVDAGTEHEFFYAEVEFASEAQALAWKPGVLREYLEHEVTGEKGQSMADYWAKTRGED</sequence>
<dbReference type="Gene3D" id="2.40.320.10">
    <property type="entry name" value="Hypothetical Protein Pfu-838710-001"/>
    <property type="match status" value="1"/>
</dbReference>
<comment type="caution">
    <text evidence="3">The sequence shown here is derived from an EMBL/GenBank/DDBJ whole genome shotgun (WGS) entry which is preliminary data.</text>
</comment>
<accession>A0A9D1V5D6</accession>
<feature type="active site" description="Proton acceptor" evidence="1">
    <location>
        <position position="28"/>
    </location>
</feature>